<feature type="transmembrane region" description="Helical" evidence="7">
    <location>
        <begin position="6"/>
        <end position="26"/>
    </location>
</feature>
<organism evidence="9 10">
    <name type="scientific">Cucumis melo</name>
    <name type="common">Muskmelon</name>
    <dbReference type="NCBI Taxonomy" id="3656"/>
    <lineage>
        <taxon>Eukaryota</taxon>
        <taxon>Viridiplantae</taxon>
        <taxon>Streptophyta</taxon>
        <taxon>Embryophyta</taxon>
        <taxon>Tracheophyta</taxon>
        <taxon>Spermatophyta</taxon>
        <taxon>Magnoliopsida</taxon>
        <taxon>eudicotyledons</taxon>
        <taxon>Gunneridae</taxon>
        <taxon>Pentapetalae</taxon>
        <taxon>rosids</taxon>
        <taxon>fabids</taxon>
        <taxon>Cucurbitales</taxon>
        <taxon>Cucurbitaceae</taxon>
        <taxon>Benincaseae</taxon>
        <taxon>Cucumis</taxon>
    </lineage>
</organism>
<evidence type="ECO:0000256" key="1">
    <source>
        <dbReference type="ARBA" id="ARBA00004370"/>
    </source>
</evidence>
<dbReference type="GO" id="GO:0004672">
    <property type="term" value="F:protein kinase activity"/>
    <property type="evidence" value="ECO:0007669"/>
    <property type="project" value="InterPro"/>
</dbReference>
<dbReference type="InterPro" id="IPR011009">
    <property type="entry name" value="Kinase-like_dom_sf"/>
</dbReference>
<dbReference type="Gene3D" id="3.80.10.10">
    <property type="entry name" value="Ribonuclease Inhibitor"/>
    <property type="match status" value="1"/>
</dbReference>
<dbReference type="SUPFAM" id="SSF56112">
    <property type="entry name" value="Protein kinase-like (PK-like)"/>
    <property type="match status" value="1"/>
</dbReference>
<gene>
    <name evidence="10" type="primary">LOC103486780</name>
</gene>
<dbReference type="RefSeq" id="XP_016899636.2">
    <property type="nucleotide sequence ID" value="XM_017044147.2"/>
</dbReference>
<comment type="subcellular location">
    <subcellularLocation>
        <location evidence="1">Membrane</location>
    </subcellularLocation>
</comment>
<evidence type="ECO:0000256" key="4">
    <source>
        <dbReference type="ARBA" id="ARBA00022737"/>
    </source>
</evidence>
<evidence type="ECO:0000313" key="9">
    <source>
        <dbReference type="Proteomes" id="UP001652600"/>
    </source>
</evidence>
<evidence type="ECO:0000256" key="3">
    <source>
        <dbReference type="ARBA" id="ARBA00022692"/>
    </source>
</evidence>
<dbReference type="PANTHER" id="PTHR48007">
    <property type="entry name" value="LEUCINE-RICH REPEAT RECEPTOR-LIKE PROTEIN KINASE PXC1"/>
    <property type="match status" value="1"/>
</dbReference>
<dbReference type="Pfam" id="PF00069">
    <property type="entry name" value="Pkinase"/>
    <property type="match status" value="1"/>
</dbReference>
<dbReference type="PANTHER" id="PTHR48007:SF56">
    <property type="entry name" value="LOW QUALITY PROTEIN: PROTEIN STRUBBELIG-RECEPTOR FAMILY 2"/>
    <property type="match status" value="1"/>
</dbReference>
<feature type="domain" description="Protein kinase" evidence="8">
    <location>
        <begin position="414"/>
        <end position="692"/>
    </location>
</feature>
<name>A0A1S4DUH5_CUCME</name>
<dbReference type="InterPro" id="IPR001611">
    <property type="entry name" value="Leu-rich_rpt"/>
</dbReference>
<dbReference type="InterPro" id="IPR003591">
    <property type="entry name" value="Leu-rich_rpt_typical-subtyp"/>
</dbReference>
<dbReference type="GeneID" id="103486780"/>
<dbReference type="InterPro" id="IPR032675">
    <property type="entry name" value="LRR_dom_sf"/>
</dbReference>
<dbReference type="InParanoid" id="A0A1S4DUH5"/>
<dbReference type="InterPro" id="IPR013210">
    <property type="entry name" value="LRR_N_plant-typ"/>
</dbReference>
<evidence type="ECO:0000313" key="10">
    <source>
        <dbReference type="RefSeq" id="XP_016899636.2"/>
    </source>
</evidence>
<accession>A0A1S4DUH5</accession>
<evidence type="ECO:0000259" key="8">
    <source>
        <dbReference type="PROSITE" id="PS50011"/>
    </source>
</evidence>
<dbReference type="FunCoup" id="A0A1S4DUH5">
    <property type="interactions" value="4"/>
</dbReference>
<keyword evidence="3 7" id="KW-0812">Transmembrane</keyword>
<dbReference type="SUPFAM" id="SSF52058">
    <property type="entry name" value="L domain-like"/>
    <property type="match status" value="1"/>
</dbReference>
<dbReference type="Pfam" id="PF00560">
    <property type="entry name" value="LRR_1"/>
    <property type="match status" value="2"/>
</dbReference>
<dbReference type="AlphaFoldDB" id="A0A1S4DUH5"/>
<dbReference type="GO" id="GO:0005524">
    <property type="term" value="F:ATP binding"/>
    <property type="evidence" value="ECO:0007669"/>
    <property type="project" value="InterPro"/>
</dbReference>
<dbReference type="Pfam" id="PF08263">
    <property type="entry name" value="LRRNT_2"/>
    <property type="match status" value="1"/>
</dbReference>
<keyword evidence="9" id="KW-1185">Reference proteome</keyword>
<dbReference type="InterPro" id="IPR046959">
    <property type="entry name" value="PRK1-6/SRF4-like"/>
</dbReference>
<keyword evidence="5 7" id="KW-1133">Transmembrane helix</keyword>
<keyword evidence="4" id="KW-0677">Repeat</keyword>
<dbReference type="Pfam" id="PF13855">
    <property type="entry name" value="LRR_8"/>
    <property type="match status" value="1"/>
</dbReference>
<evidence type="ECO:0000256" key="7">
    <source>
        <dbReference type="SAM" id="Phobius"/>
    </source>
</evidence>
<dbReference type="Gene3D" id="3.30.200.20">
    <property type="entry name" value="Phosphorylase Kinase, domain 1"/>
    <property type="match status" value="1"/>
</dbReference>
<dbReference type="GO" id="GO:0016020">
    <property type="term" value="C:membrane"/>
    <property type="evidence" value="ECO:0007669"/>
    <property type="project" value="UniProtKB-SubCell"/>
</dbReference>
<dbReference type="Proteomes" id="UP001652600">
    <property type="component" value="Chromosome 4"/>
</dbReference>
<dbReference type="SMART" id="SM00369">
    <property type="entry name" value="LRR_TYP"/>
    <property type="match status" value="3"/>
</dbReference>
<keyword evidence="2" id="KW-0433">Leucine-rich repeat</keyword>
<feature type="transmembrane region" description="Helical" evidence="7">
    <location>
        <begin position="298"/>
        <end position="320"/>
    </location>
</feature>
<evidence type="ECO:0000256" key="2">
    <source>
        <dbReference type="ARBA" id="ARBA00022614"/>
    </source>
</evidence>
<protein>
    <submittedName>
        <fullName evidence="10">Protein STRUBBELIG-RECEPTOR FAMILY 2 isoform X1</fullName>
    </submittedName>
</protein>
<dbReference type="InterPro" id="IPR000719">
    <property type="entry name" value="Prot_kinase_dom"/>
</dbReference>
<sequence length="811" mass="91051">MLQQRLFTYFTVFVYFTILTSLARAFTNPPDVRALQDLYSAMNYPLELKGWRKEGGDPCEESWTGVSCSGSSVIYLKLHGLNLTGTLGGQLSNLIDLKQLDVSSNRLTGEIPHNLPPNVTHINMAFNHLSQNIPHTLSYMGNLRHLNLSHNTLSGVIGNVFTGLQNLREMDLSYNDFTGDLPSSFGSLTNITRLFLQKNKFTGSVAYLSHLPLIDLNIQDNYFSGIIPENFRNIPNLWIGGNRFRPQVNSPPWDFPLEKTPMVQNISGPPTTKSNAIQNYPSRSVVGHEKKRLGPGGIVLLVGGLTLVVTFAALFIVFAMKKVHENNINLKIGNILPCSLPLDKAEDDSSAAPEDSQNFPLGSQLRGVPRPIPLLNHTRTEKVSGRKGFSKRCRLLVRTKVYALAELQSATNNFSQENLLGEGSLGAVYRAEFPDGQVLAVKNIDMGMLSFTEEEQFLDVVWTASRLRHPNIISLIGYCVEHGQHILGYEYVRNLSLDEALHCEAYMPLSWTVRLQIALGVARALDYLHTSFFPPFAHCNLKAANILLDEELMPRICDCGLSVFRPLVSNRIKTKASEIVSGDRGYLAPEHGQPVFDNTRSDVYSFGVLLLELVTGRKPYDNLKPRKEQLLVKWASSQLHVKTSLEQMVDPSIKGTFSCQALSSFVDIVSLCIQPVKEFRPPMSEIVEHLTNLERKMEMMKRVASDETEVNPFEKSFRSTNTGFREELNIRIKMVECEIHVVSTTLTDLAYVDASSSVVIRTQELRLLHCHCFSLSSLNQFLSILWAFFTVWENLRKAFPLGFAIKCLFVF</sequence>
<proteinExistence type="predicted"/>
<evidence type="ECO:0000256" key="5">
    <source>
        <dbReference type="ARBA" id="ARBA00022989"/>
    </source>
</evidence>
<evidence type="ECO:0000256" key="6">
    <source>
        <dbReference type="ARBA" id="ARBA00023136"/>
    </source>
</evidence>
<reference evidence="10" key="1">
    <citation type="submission" date="2025-08" db="UniProtKB">
        <authorList>
            <consortium name="RefSeq"/>
        </authorList>
    </citation>
    <scope>IDENTIFICATION</scope>
    <source>
        <tissue evidence="10">Stem</tissue>
    </source>
</reference>
<dbReference type="Gene3D" id="1.10.510.10">
    <property type="entry name" value="Transferase(Phosphotransferase) domain 1"/>
    <property type="match status" value="1"/>
</dbReference>
<dbReference type="PROSITE" id="PS50011">
    <property type="entry name" value="PROTEIN_KINASE_DOM"/>
    <property type="match status" value="1"/>
</dbReference>
<keyword evidence="6 7" id="KW-0472">Membrane</keyword>